<protein>
    <submittedName>
        <fullName evidence="2">Uncharacterized protein</fullName>
    </submittedName>
</protein>
<accession>A0A8X6XNT9</accession>
<sequence length="149" mass="16668">MYSVIPLQNISLHSVTVPCQRDIDIFELVTMNTWLLWLHPCFNSTWKRSSLPLCRHPLREGGNVAQGTPRGGGLPSFPEGCPLVLCQPVGYGTAPKSRNRESSDSSALTYPGRSFCLSLRIGFKRKMCRALMRGDVDQRIHNKGTRRAP</sequence>
<evidence type="ECO:0000313" key="1">
    <source>
        <dbReference type="EMBL" id="GFS31827.1"/>
    </source>
</evidence>
<proteinExistence type="predicted"/>
<keyword evidence="3" id="KW-1185">Reference proteome</keyword>
<dbReference type="AlphaFoldDB" id="A0A8X6XNT9"/>
<dbReference type="EMBL" id="BMAV01010117">
    <property type="protein sequence ID" value="GFY54986.1"/>
    <property type="molecule type" value="Genomic_DNA"/>
</dbReference>
<name>A0A8X6XNT9_9ARAC</name>
<dbReference type="EMBL" id="BMAV01024275">
    <property type="protein sequence ID" value="GFS31827.1"/>
    <property type="molecule type" value="Genomic_DNA"/>
</dbReference>
<comment type="caution">
    <text evidence="2">The sequence shown here is derived from an EMBL/GenBank/DDBJ whole genome shotgun (WGS) entry which is preliminary data.</text>
</comment>
<evidence type="ECO:0000313" key="2">
    <source>
        <dbReference type="EMBL" id="GFY54986.1"/>
    </source>
</evidence>
<evidence type="ECO:0000313" key="3">
    <source>
        <dbReference type="Proteomes" id="UP000886998"/>
    </source>
</evidence>
<dbReference type="Proteomes" id="UP000886998">
    <property type="component" value="Unassembled WGS sequence"/>
</dbReference>
<reference evidence="2" key="1">
    <citation type="submission" date="2020-08" db="EMBL/GenBank/DDBJ databases">
        <title>Multicomponent nature underlies the extraordinary mechanical properties of spider dragline silk.</title>
        <authorList>
            <person name="Kono N."/>
            <person name="Nakamura H."/>
            <person name="Mori M."/>
            <person name="Yoshida Y."/>
            <person name="Ohtoshi R."/>
            <person name="Malay A.D."/>
            <person name="Moran D.A.P."/>
            <person name="Tomita M."/>
            <person name="Numata K."/>
            <person name="Arakawa K."/>
        </authorList>
    </citation>
    <scope>NUCLEOTIDE SEQUENCE</scope>
</reference>
<dbReference type="OrthoDB" id="6471095at2759"/>
<organism evidence="2 3">
    <name type="scientific">Trichonephila inaurata madagascariensis</name>
    <dbReference type="NCBI Taxonomy" id="2747483"/>
    <lineage>
        <taxon>Eukaryota</taxon>
        <taxon>Metazoa</taxon>
        <taxon>Ecdysozoa</taxon>
        <taxon>Arthropoda</taxon>
        <taxon>Chelicerata</taxon>
        <taxon>Arachnida</taxon>
        <taxon>Araneae</taxon>
        <taxon>Araneomorphae</taxon>
        <taxon>Entelegynae</taxon>
        <taxon>Araneoidea</taxon>
        <taxon>Nephilidae</taxon>
        <taxon>Trichonephila</taxon>
        <taxon>Trichonephila inaurata</taxon>
    </lineage>
</organism>
<gene>
    <name evidence="1" type="ORF">TNIN_157991</name>
    <name evidence="2" type="ORF">TNIN_416131</name>
</gene>